<evidence type="ECO:0000313" key="2">
    <source>
        <dbReference type="EMBL" id="KAJ1199243.1"/>
    </source>
</evidence>
<keyword evidence="3" id="KW-1185">Reference proteome</keyword>
<gene>
    <name evidence="2" type="ORF">NDU88_003081</name>
</gene>
<comment type="caution">
    <text evidence="2">The sequence shown here is derived from an EMBL/GenBank/DDBJ whole genome shotgun (WGS) entry which is preliminary data.</text>
</comment>
<feature type="region of interest" description="Disordered" evidence="1">
    <location>
        <begin position="214"/>
        <end position="271"/>
    </location>
</feature>
<feature type="compositionally biased region" description="Low complexity" evidence="1">
    <location>
        <begin position="254"/>
        <end position="263"/>
    </location>
</feature>
<evidence type="ECO:0000313" key="3">
    <source>
        <dbReference type="Proteomes" id="UP001066276"/>
    </source>
</evidence>
<sequence>MVQKLFGEGHRTPLLRRRGRHKLTIGKKIRKGAEMHLVNQVTSYPISHARQHRAPSLLTSASPEHATCSTRADQALPPPPKLQIPSTGCPLHPRDPTPEFSCSPVHAPLHFDVGVLAQNGSRRLQNLLHRLPPQAQQQFPVGHLRPTAYSPNVSHVVFIGIPRPASVVRAGEQRSEPRAATRPHGSANSTFNQPGCRLDTPALTGSLGLLSTMPGPYSVPALPPHRPRRQHTPQARVTAPPPASPGRRLRRIRPPAARSPSSSQALGYESLMPPPVSHRDLHGLYRFWQLRLSPK</sequence>
<evidence type="ECO:0000256" key="1">
    <source>
        <dbReference type="SAM" id="MobiDB-lite"/>
    </source>
</evidence>
<dbReference type="EMBL" id="JANPWB010000003">
    <property type="protein sequence ID" value="KAJ1199243.1"/>
    <property type="molecule type" value="Genomic_DNA"/>
</dbReference>
<dbReference type="AlphaFoldDB" id="A0AAV7VD58"/>
<reference evidence="2" key="1">
    <citation type="journal article" date="2022" name="bioRxiv">
        <title>Sequencing and chromosome-scale assembly of the giantPleurodeles waltlgenome.</title>
        <authorList>
            <person name="Brown T."/>
            <person name="Elewa A."/>
            <person name="Iarovenko S."/>
            <person name="Subramanian E."/>
            <person name="Araus A.J."/>
            <person name="Petzold A."/>
            <person name="Susuki M."/>
            <person name="Suzuki K.-i.T."/>
            <person name="Hayashi T."/>
            <person name="Toyoda A."/>
            <person name="Oliveira C."/>
            <person name="Osipova E."/>
            <person name="Leigh N.D."/>
            <person name="Simon A."/>
            <person name="Yun M.H."/>
        </authorList>
    </citation>
    <scope>NUCLEOTIDE SEQUENCE</scope>
    <source>
        <strain evidence="2">20211129_DDA</strain>
        <tissue evidence="2">Liver</tissue>
    </source>
</reference>
<proteinExistence type="predicted"/>
<protein>
    <submittedName>
        <fullName evidence="2">Uncharacterized protein</fullName>
    </submittedName>
</protein>
<name>A0AAV7VD58_PLEWA</name>
<accession>A0AAV7VD58</accession>
<dbReference type="Proteomes" id="UP001066276">
    <property type="component" value="Chromosome 2_1"/>
</dbReference>
<organism evidence="2 3">
    <name type="scientific">Pleurodeles waltl</name>
    <name type="common">Iberian ribbed newt</name>
    <dbReference type="NCBI Taxonomy" id="8319"/>
    <lineage>
        <taxon>Eukaryota</taxon>
        <taxon>Metazoa</taxon>
        <taxon>Chordata</taxon>
        <taxon>Craniata</taxon>
        <taxon>Vertebrata</taxon>
        <taxon>Euteleostomi</taxon>
        <taxon>Amphibia</taxon>
        <taxon>Batrachia</taxon>
        <taxon>Caudata</taxon>
        <taxon>Salamandroidea</taxon>
        <taxon>Salamandridae</taxon>
        <taxon>Pleurodelinae</taxon>
        <taxon>Pleurodeles</taxon>
    </lineage>
</organism>
<feature type="region of interest" description="Disordered" evidence="1">
    <location>
        <begin position="169"/>
        <end position="198"/>
    </location>
</feature>